<organism evidence="2 3">
    <name type="scientific">Lawsonibacter faecis</name>
    <dbReference type="NCBI Taxonomy" id="2763052"/>
    <lineage>
        <taxon>Bacteria</taxon>
        <taxon>Bacillati</taxon>
        <taxon>Bacillota</taxon>
        <taxon>Clostridia</taxon>
        <taxon>Eubacteriales</taxon>
        <taxon>Oscillospiraceae</taxon>
        <taxon>Lawsonibacter</taxon>
    </lineage>
</organism>
<name>A0A8J6JLH0_9FIRM</name>
<dbReference type="SMART" id="SM00731">
    <property type="entry name" value="SprT"/>
    <property type="match status" value="1"/>
</dbReference>
<comment type="caution">
    <text evidence="2">The sequence shown here is derived from an EMBL/GenBank/DDBJ whole genome shotgun (WGS) entry which is preliminary data.</text>
</comment>
<dbReference type="GO" id="GO:0006950">
    <property type="term" value="P:response to stress"/>
    <property type="evidence" value="ECO:0007669"/>
    <property type="project" value="UniProtKB-ARBA"/>
</dbReference>
<proteinExistence type="predicted"/>
<evidence type="ECO:0000313" key="3">
    <source>
        <dbReference type="Proteomes" id="UP000607645"/>
    </source>
</evidence>
<evidence type="ECO:0000313" key="2">
    <source>
        <dbReference type="EMBL" id="MBC5737005.1"/>
    </source>
</evidence>
<dbReference type="InterPro" id="IPR006640">
    <property type="entry name" value="SprT-like_domain"/>
</dbReference>
<gene>
    <name evidence="2" type="ORF">H8S62_08250</name>
</gene>
<reference evidence="2" key="1">
    <citation type="submission" date="2020-08" db="EMBL/GenBank/DDBJ databases">
        <title>Genome public.</title>
        <authorList>
            <person name="Liu C."/>
            <person name="Sun Q."/>
        </authorList>
    </citation>
    <scope>NUCLEOTIDE SEQUENCE</scope>
    <source>
        <strain evidence="2">NSJ-52</strain>
    </source>
</reference>
<sequence>MDVDKLLAQVCGEARALGIPLAADILPQVRLNFRAVARFGCCVKTREGHIIEVSARLSAAGERAVRETLAHEVLHTCRGCKDHGPRWKGYADKMNAAYGYHISRTGTWEALGLPDQKPVNHLVVCERCGQEFKRARASNLVQHPERYRCRCGGRLSLRY</sequence>
<accession>A0A8J6JLH0</accession>
<protein>
    <submittedName>
        <fullName evidence="2">SprT-like domain-containing protein</fullName>
    </submittedName>
</protein>
<dbReference type="RefSeq" id="WP_186918987.1">
    <property type="nucleotide sequence ID" value="NZ_JACOPQ010000005.1"/>
</dbReference>
<dbReference type="Proteomes" id="UP000607645">
    <property type="component" value="Unassembled WGS sequence"/>
</dbReference>
<dbReference type="EMBL" id="JACOPQ010000005">
    <property type="protein sequence ID" value="MBC5737005.1"/>
    <property type="molecule type" value="Genomic_DNA"/>
</dbReference>
<dbReference type="Pfam" id="PF10263">
    <property type="entry name" value="SprT-like"/>
    <property type="match status" value="1"/>
</dbReference>
<feature type="domain" description="SprT-like" evidence="1">
    <location>
        <begin position="4"/>
        <end position="158"/>
    </location>
</feature>
<dbReference type="AlphaFoldDB" id="A0A8J6JLH0"/>
<keyword evidence="3" id="KW-1185">Reference proteome</keyword>
<evidence type="ECO:0000259" key="1">
    <source>
        <dbReference type="SMART" id="SM00731"/>
    </source>
</evidence>